<keyword evidence="6" id="KW-1185">Reference proteome</keyword>
<dbReference type="AlphaFoldDB" id="A0A261TZ82"/>
<dbReference type="InterPro" id="IPR020895">
    <property type="entry name" value="Frataxin_CS"/>
</dbReference>
<dbReference type="HAMAP" id="MF_00142">
    <property type="entry name" value="CyaY"/>
    <property type="match status" value="1"/>
</dbReference>
<comment type="similarity">
    <text evidence="1 4">Belongs to the frataxin family.</text>
</comment>
<dbReference type="Gene3D" id="3.30.920.10">
    <property type="entry name" value="Frataxin/CyaY"/>
    <property type="match status" value="1"/>
</dbReference>
<dbReference type="PANTHER" id="PTHR16821:SF2">
    <property type="entry name" value="FRATAXIN, MITOCHONDRIAL"/>
    <property type="match status" value="1"/>
</dbReference>
<keyword evidence="2 4" id="KW-0479">Metal-binding</keyword>
<dbReference type="SUPFAM" id="SSF55387">
    <property type="entry name" value="Frataxin/Nqo15-like"/>
    <property type="match status" value="1"/>
</dbReference>
<evidence type="ECO:0000256" key="1">
    <source>
        <dbReference type="ARBA" id="ARBA00008183"/>
    </source>
</evidence>
<proteinExistence type="inferred from homology"/>
<dbReference type="Pfam" id="PF01491">
    <property type="entry name" value="Frataxin_Cyay"/>
    <property type="match status" value="1"/>
</dbReference>
<dbReference type="PROSITE" id="PS50810">
    <property type="entry name" value="FRATAXIN_2"/>
    <property type="match status" value="1"/>
</dbReference>
<comment type="function">
    <text evidence="4">Involved in iron-sulfur (Fe-S) cluster assembly. May act as a regulator of Fe-S biogenesis.</text>
</comment>
<dbReference type="GO" id="GO:0005737">
    <property type="term" value="C:cytoplasm"/>
    <property type="evidence" value="ECO:0007669"/>
    <property type="project" value="UniProtKB-ARBA"/>
</dbReference>
<comment type="caution">
    <text evidence="5">The sequence shown here is derived from an EMBL/GenBank/DDBJ whole genome shotgun (WGS) entry which is preliminary data.</text>
</comment>
<dbReference type="GO" id="GO:0008199">
    <property type="term" value="F:ferric iron binding"/>
    <property type="evidence" value="ECO:0007669"/>
    <property type="project" value="InterPro"/>
</dbReference>
<dbReference type="OrthoDB" id="285675at2"/>
<gene>
    <name evidence="4" type="primary">cyaY</name>
    <name evidence="5" type="ORF">CAL25_00505</name>
</gene>
<dbReference type="PANTHER" id="PTHR16821">
    <property type="entry name" value="FRATAXIN"/>
    <property type="match status" value="1"/>
</dbReference>
<organism evidence="5 6">
    <name type="scientific">Bordetella genomosp. 5</name>
    <dbReference type="NCBI Taxonomy" id="1395608"/>
    <lineage>
        <taxon>Bacteria</taxon>
        <taxon>Pseudomonadati</taxon>
        <taxon>Pseudomonadota</taxon>
        <taxon>Betaproteobacteria</taxon>
        <taxon>Burkholderiales</taxon>
        <taxon>Alcaligenaceae</taxon>
        <taxon>Bordetella</taxon>
    </lineage>
</organism>
<dbReference type="InterPro" id="IPR002908">
    <property type="entry name" value="Frataxin/CyaY"/>
</dbReference>
<keyword evidence="3 4" id="KW-0408">Iron</keyword>
<protein>
    <recommendedName>
        <fullName evidence="4">Iron-sulfur cluster assembly protein CyaY</fullName>
    </recommendedName>
</protein>
<dbReference type="Proteomes" id="UP000216913">
    <property type="component" value="Unassembled WGS sequence"/>
</dbReference>
<dbReference type="InterPro" id="IPR047584">
    <property type="entry name" value="CyaY"/>
</dbReference>
<dbReference type="InterPro" id="IPR036524">
    <property type="entry name" value="Frataxin/CyaY_sf"/>
</dbReference>
<reference evidence="5 6" key="1">
    <citation type="submission" date="2017-05" db="EMBL/GenBank/DDBJ databases">
        <title>Complete and WGS of Bordetella genogroups.</title>
        <authorList>
            <person name="Spilker T."/>
            <person name="LiPuma J."/>
        </authorList>
    </citation>
    <scope>NUCLEOTIDE SEQUENCE [LARGE SCALE GENOMIC DNA]</scope>
    <source>
        <strain evidence="5 6">AU10456</strain>
    </source>
</reference>
<accession>A0A261TZ82</accession>
<evidence type="ECO:0000256" key="4">
    <source>
        <dbReference type="HAMAP-Rule" id="MF_00142"/>
    </source>
</evidence>
<dbReference type="GO" id="GO:0016226">
    <property type="term" value="P:iron-sulfur cluster assembly"/>
    <property type="evidence" value="ECO:0007669"/>
    <property type="project" value="UniProtKB-UniRule"/>
</dbReference>
<dbReference type="RefSeq" id="WP_094798004.1">
    <property type="nucleotide sequence ID" value="NZ_NEVN01000013.1"/>
</dbReference>
<dbReference type="SMART" id="SM01219">
    <property type="entry name" value="Frataxin_Cyay"/>
    <property type="match status" value="1"/>
</dbReference>
<evidence type="ECO:0000256" key="3">
    <source>
        <dbReference type="ARBA" id="ARBA00023004"/>
    </source>
</evidence>
<dbReference type="EMBL" id="NEVP01000001">
    <property type="protein sequence ID" value="OZI54939.1"/>
    <property type="molecule type" value="Genomic_DNA"/>
</dbReference>
<sequence>MTETEFLALVDQVLDSIESQADDWAASLDVDVEATRSGNVLTLVFEDGTHVVVNSQAAMQEIWVAARTGGFHYRYNGQHWNDTRGGPDLSDALSQICSAAAGVPVTVKL</sequence>
<evidence type="ECO:0000313" key="6">
    <source>
        <dbReference type="Proteomes" id="UP000216913"/>
    </source>
</evidence>
<name>A0A261TZ82_9BORD</name>
<evidence type="ECO:0000313" key="5">
    <source>
        <dbReference type="EMBL" id="OZI54939.1"/>
    </source>
</evidence>
<dbReference type="PROSITE" id="PS01344">
    <property type="entry name" value="FRATAXIN_1"/>
    <property type="match status" value="1"/>
</dbReference>
<dbReference type="NCBIfam" id="TIGR03421">
    <property type="entry name" value="FeS_CyaY"/>
    <property type="match status" value="1"/>
</dbReference>
<evidence type="ECO:0000256" key="2">
    <source>
        <dbReference type="ARBA" id="ARBA00022723"/>
    </source>
</evidence>